<dbReference type="UniPathway" id="UPA00053">
    <property type="reaction ID" value="UER00089"/>
</dbReference>
<dbReference type="GO" id="GO:0008652">
    <property type="term" value="P:amino acid biosynthetic process"/>
    <property type="evidence" value="ECO:0007669"/>
    <property type="project" value="UniProtKB-KW"/>
</dbReference>
<evidence type="ECO:0000256" key="6">
    <source>
        <dbReference type="ARBA" id="ARBA00023141"/>
    </source>
</evidence>
<feature type="binding site" evidence="8">
    <location>
        <position position="100"/>
    </location>
    <ligand>
        <name>phosphoenolpyruvate</name>
        <dbReference type="ChEBI" id="CHEBI:58702"/>
    </ligand>
</feature>
<dbReference type="SUPFAM" id="SSF55205">
    <property type="entry name" value="EPT/RTPC-like"/>
    <property type="match status" value="1"/>
</dbReference>
<dbReference type="InterPro" id="IPR023193">
    <property type="entry name" value="EPSP_synthase_CS"/>
</dbReference>
<proteinExistence type="inferred from homology"/>
<dbReference type="InterPro" id="IPR013792">
    <property type="entry name" value="RNA3'P_cycl/enolpyr_Trfase_a/b"/>
</dbReference>
<evidence type="ECO:0000256" key="1">
    <source>
        <dbReference type="ARBA" id="ARBA00004811"/>
    </source>
</evidence>
<sequence>MSAHGAAIPMTSRASRPLTGEAHVPGDKSISHRSLILGALSVGETRVTGLLEGQDVLDTAKAMRAFGAQVEKTGDTWHVHGVGVGGFAEPGSVIDCGNSGTGVRLIMGAMATSPITATFTGDASLNKRPMARVTDPLALFGARAYGRSGGRLPMTIIGAADPRPVRYTVPVPSAQVKSAVLLAGLNAPGETVVIEREATRDHSERMLAGFGATISTEVTDEGRIITLQGRPELKPQTIIVPRDPSSAAFPVCAALIVEGSDVLVPNIGLNPTRAGLFFTLQEMGADLTFENMREEGGEPVADLRARFSPDLKGIEVPAERAASMIDEYPVLSVVAAFAEGRTHMPGVKELRVKESDRIEAMATGLRAAGVTVEDGEDWWTVHGLGHGNVPGGVTAATHIDHRIAMSFLVLGLATQAPMTVDDGSPIATSFPIFEGLMGALGAQITRG</sequence>
<keyword evidence="5 8" id="KW-0808">Transferase</keyword>
<dbReference type="PANTHER" id="PTHR21090:SF5">
    <property type="entry name" value="PENTAFUNCTIONAL AROM POLYPEPTIDE"/>
    <property type="match status" value="1"/>
</dbReference>
<dbReference type="EC" id="2.5.1.19" evidence="8"/>
<comment type="caution">
    <text evidence="8">Lacks conserved residue(s) required for the propagation of feature annotation.</text>
</comment>
<feature type="binding site" evidence="8">
    <location>
        <position position="33"/>
    </location>
    <ligand>
        <name>3-phosphoshikimate</name>
        <dbReference type="ChEBI" id="CHEBI:145989"/>
    </ligand>
</feature>
<comment type="similarity">
    <text evidence="2 8">Belongs to the EPSP synthase family.</text>
</comment>
<feature type="binding site" evidence="8">
    <location>
        <position position="175"/>
    </location>
    <ligand>
        <name>phosphoenolpyruvate</name>
        <dbReference type="ChEBI" id="CHEBI:58702"/>
    </ligand>
</feature>
<feature type="binding site" evidence="8">
    <location>
        <position position="357"/>
    </location>
    <ligand>
        <name>phosphoenolpyruvate</name>
        <dbReference type="ChEBI" id="CHEBI:58702"/>
    </ligand>
</feature>
<dbReference type="RefSeq" id="WP_245853406.1">
    <property type="nucleotide sequence ID" value="NZ_FXYF01000006.1"/>
</dbReference>
<feature type="binding site" evidence="8">
    <location>
        <position position="128"/>
    </location>
    <ligand>
        <name>phosphoenolpyruvate</name>
        <dbReference type="ChEBI" id="CHEBI:58702"/>
    </ligand>
</feature>
<feature type="binding site" evidence="8">
    <location>
        <position position="28"/>
    </location>
    <ligand>
        <name>phosphoenolpyruvate</name>
        <dbReference type="ChEBI" id="CHEBI:58702"/>
    </ligand>
</feature>
<evidence type="ECO:0000259" key="10">
    <source>
        <dbReference type="Pfam" id="PF00275"/>
    </source>
</evidence>
<dbReference type="GO" id="GO:0005737">
    <property type="term" value="C:cytoplasm"/>
    <property type="evidence" value="ECO:0007669"/>
    <property type="project" value="UniProtKB-SubCell"/>
</dbReference>
<keyword evidence="4 8" id="KW-0028">Amino-acid biosynthesis</keyword>
<evidence type="ECO:0000313" key="12">
    <source>
        <dbReference type="Proteomes" id="UP000207598"/>
    </source>
</evidence>
<dbReference type="Gene3D" id="3.65.10.10">
    <property type="entry name" value="Enolpyruvate transferase domain"/>
    <property type="match status" value="2"/>
</dbReference>
<feature type="domain" description="Enolpyruvate transferase" evidence="10">
    <location>
        <begin position="14"/>
        <end position="435"/>
    </location>
</feature>
<keyword evidence="12" id="KW-1185">Reference proteome</keyword>
<reference evidence="11 12" key="1">
    <citation type="submission" date="2017-05" db="EMBL/GenBank/DDBJ databases">
        <authorList>
            <person name="Song R."/>
            <person name="Chenine A.L."/>
            <person name="Ruprecht R.M."/>
        </authorList>
    </citation>
    <scope>NUCLEOTIDE SEQUENCE [LARGE SCALE GENOMIC DNA]</scope>
    <source>
        <strain evidence="11 12">CECT 8898</strain>
    </source>
</reference>
<evidence type="ECO:0000256" key="9">
    <source>
        <dbReference type="SAM" id="MobiDB-lite"/>
    </source>
</evidence>
<evidence type="ECO:0000256" key="3">
    <source>
        <dbReference type="ARBA" id="ARBA00022490"/>
    </source>
</evidence>
<feature type="region of interest" description="Disordered" evidence="9">
    <location>
        <begin position="1"/>
        <end position="26"/>
    </location>
</feature>
<keyword evidence="3 8" id="KW-0963">Cytoplasm</keyword>
<feature type="binding site" evidence="8">
    <location>
        <position position="175"/>
    </location>
    <ligand>
        <name>3-phosphoshikimate</name>
        <dbReference type="ChEBI" id="CHEBI:145989"/>
    </ligand>
</feature>
<protein>
    <recommendedName>
        <fullName evidence="8">3-phosphoshikimate 1-carboxyvinyltransferase</fullName>
        <ecNumber evidence="8">2.5.1.19</ecNumber>
    </recommendedName>
    <alternativeName>
        <fullName evidence="8">5-enolpyruvylshikimate-3-phosphate synthase</fullName>
        <shortName evidence="8">EPSP synthase</shortName>
        <shortName evidence="8">EPSPS</shortName>
    </alternativeName>
</protein>
<dbReference type="Pfam" id="PF00275">
    <property type="entry name" value="EPSP_synthase"/>
    <property type="match status" value="1"/>
</dbReference>
<comment type="subcellular location">
    <subcellularLocation>
        <location evidence="8">Cytoplasm</location>
    </subcellularLocation>
</comment>
<name>A0A238KIG0_9RHOB</name>
<dbReference type="GO" id="GO:0009423">
    <property type="term" value="P:chorismate biosynthetic process"/>
    <property type="evidence" value="ECO:0007669"/>
    <property type="project" value="UniProtKB-UniRule"/>
</dbReference>
<comment type="pathway">
    <text evidence="1 8">Metabolic intermediate biosynthesis; chorismate biosynthesis; chorismate from D-erythrose 4-phosphate and phosphoenolpyruvate: step 6/7.</text>
</comment>
<dbReference type="Proteomes" id="UP000207598">
    <property type="component" value="Unassembled WGS sequence"/>
</dbReference>
<dbReference type="GO" id="GO:0003866">
    <property type="term" value="F:3-phosphoshikimate 1-carboxyvinyltransferase activity"/>
    <property type="evidence" value="ECO:0007669"/>
    <property type="project" value="UniProtKB-UniRule"/>
</dbReference>
<feature type="binding site" evidence="8">
    <location>
        <position position="173"/>
    </location>
    <ligand>
        <name>3-phosphoshikimate</name>
        <dbReference type="ChEBI" id="CHEBI:145989"/>
    </ligand>
</feature>
<evidence type="ECO:0000256" key="7">
    <source>
        <dbReference type="ARBA" id="ARBA00044633"/>
    </source>
</evidence>
<dbReference type="NCBIfam" id="TIGR01356">
    <property type="entry name" value="aroA"/>
    <property type="match status" value="1"/>
</dbReference>
<dbReference type="EMBL" id="FXYF01000006">
    <property type="protein sequence ID" value="SMX42573.1"/>
    <property type="molecule type" value="Genomic_DNA"/>
</dbReference>
<comment type="subunit">
    <text evidence="8">Monomer.</text>
</comment>
<evidence type="ECO:0000256" key="5">
    <source>
        <dbReference type="ARBA" id="ARBA00022679"/>
    </source>
</evidence>
<comment type="catalytic activity">
    <reaction evidence="7">
        <text>3-phosphoshikimate + phosphoenolpyruvate = 5-O-(1-carboxyvinyl)-3-phosphoshikimate + phosphate</text>
        <dbReference type="Rhea" id="RHEA:21256"/>
        <dbReference type="ChEBI" id="CHEBI:43474"/>
        <dbReference type="ChEBI" id="CHEBI:57701"/>
        <dbReference type="ChEBI" id="CHEBI:58702"/>
        <dbReference type="ChEBI" id="CHEBI:145989"/>
        <dbReference type="EC" id="2.5.1.19"/>
    </reaction>
    <physiologicalReaction direction="left-to-right" evidence="7">
        <dbReference type="Rhea" id="RHEA:21257"/>
    </physiologicalReaction>
</comment>
<feature type="binding site" evidence="8">
    <location>
        <position position="29"/>
    </location>
    <ligand>
        <name>3-phosphoshikimate</name>
        <dbReference type="ChEBI" id="CHEBI:145989"/>
    </ligand>
</feature>
<feature type="binding site" evidence="8">
    <location>
        <position position="402"/>
    </location>
    <ligand>
        <name>phosphoenolpyruvate</name>
        <dbReference type="ChEBI" id="CHEBI:58702"/>
    </ligand>
</feature>
<dbReference type="FunFam" id="3.65.10.10:FF:000005">
    <property type="entry name" value="3-phosphoshikimate 1-carboxyvinyltransferase"/>
    <property type="match status" value="1"/>
</dbReference>
<dbReference type="GO" id="GO:0009073">
    <property type="term" value="P:aromatic amino acid family biosynthetic process"/>
    <property type="evidence" value="ECO:0007669"/>
    <property type="project" value="UniProtKB-KW"/>
</dbReference>
<accession>A0A238KIG0</accession>
<feature type="binding site" evidence="8">
    <location>
        <position position="353"/>
    </location>
    <ligand>
        <name>3-phosphoshikimate</name>
        <dbReference type="ChEBI" id="CHEBI:145989"/>
    </ligand>
</feature>
<dbReference type="HAMAP" id="MF_00210">
    <property type="entry name" value="EPSP_synth"/>
    <property type="match status" value="1"/>
</dbReference>
<dbReference type="CDD" id="cd01556">
    <property type="entry name" value="EPSP_synthase"/>
    <property type="match status" value="1"/>
</dbReference>
<evidence type="ECO:0000256" key="2">
    <source>
        <dbReference type="ARBA" id="ARBA00009948"/>
    </source>
</evidence>
<comment type="function">
    <text evidence="8">Catalyzes the transfer of the enolpyruvyl moiety of phosphoenolpyruvate (PEP) to the 5-hydroxyl of shikimate-3-phosphate (S3P) to produce enolpyruvyl shikimate-3-phosphate and inorganic phosphate.</text>
</comment>
<gene>
    <name evidence="8 11" type="primary">aroA</name>
    <name evidence="11" type="ORF">MAA8898_02653</name>
</gene>
<dbReference type="PROSITE" id="PS00885">
    <property type="entry name" value="EPSP_SYNTHASE_2"/>
    <property type="match status" value="1"/>
</dbReference>
<dbReference type="InterPro" id="IPR001986">
    <property type="entry name" value="Enolpyruvate_Tfrase_dom"/>
</dbReference>
<dbReference type="InterPro" id="IPR036968">
    <property type="entry name" value="Enolpyruvate_Tfrase_sf"/>
</dbReference>
<evidence type="ECO:0000256" key="8">
    <source>
        <dbReference type="HAMAP-Rule" id="MF_00210"/>
    </source>
</evidence>
<keyword evidence="6 8" id="KW-0057">Aromatic amino acid biosynthesis</keyword>
<dbReference type="InterPro" id="IPR006264">
    <property type="entry name" value="EPSP_synthase"/>
</dbReference>
<feature type="binding site" evidence="8">
    <location>
        <position position="326"/>
    </location>
    <ligand>
        <name>3-phosphoshikimate</name>
        <dbReference type="ChEBI" id="CHEBI:145989"/>
    </ligand>
</feature>
<dbReference type="PANTHER" id="PTHR21090">
    <property type="entry name" value="AROM/DEHYDROQUINATE SYNTHASE"/>
    <property type="match status" value="1"/>
</dbReference>
<evidence type="ECO:0000313" key="11">
    <source>
        <dbReference type="EMBL" id="SMX42573.1"/>
    </source>
</evidence>
<feature type="active site" description="Proton acceptor" evidence="8">
    <location>
        <position position="326"/>
    </location>
</feature>
<evidence type="ECO:0000256" key="4">
    <source>
        <dbReference type="ARBA" id="ARBA00022605"/>
    </source>
</evidence>
<dbReference type="AlphaFoldDB" id="A0A238KIG0"/>
<dbReference type="PIRSF" id="PIRSF000505">
    <property type="entry name" value="EPSPS"/>
    <property type="match status" value="1"/>
</dbReference>
<dbReference type="PROSITE" id="PS00104">
    <property type="entry name" value="EPSP_SYNTHASE_1"/>
    <property type="match status" value="1"/>
</dbReference>
<organism evidence="11 12">
    <name type="scientific">Maliponia aquimaris</name>
    <dbReference type="NCBI Taxonomy" id="1673631"/>
    <lineage>
        <taxon>Bacteria</taxon>
        <taxon>Pseudomonadati</taxon>
        <taxon>Pseudomonadota</taxon>
        <taxon>Alphaproteobacteria</taxon>
        <taxon>Rhodobacterales</taxon>
        <taxon>Paracoccaceae</taxon>
        <taxon>Maliponia</taxon>
    </lineage>
</organism>
<feature type="binding site" evidence="8">
    <location>
        <position position="28"/>
    </location>
    <ligand>
        <name>3-phosphoshikimate</name>
        <dbReference type="ChEBI" id="CHEBI:145989"/>
    </ligand>
</feature>